<evidence type="ECO:0008006" key="5">
    <source>
        <dbReference type="Google" id="ProtNLM"/>
    </source>
</evidence>
<dbReference type="GeneID" id="83199795"/>
<evidence type="ECO:0000313" key="4">
    <source>
        <dbReference type="Proteomes" id="UP001150941"/>
    </source>
</evidence>
<protein>
    <recommendedName>
        <fullName evidence="5">GPI anchored cell wall protein</fullName>
    </recommendedName>
</protein>
<dbReference type="AlphaFoldDB" id="A0A9W9P603"/>
<reference evidence="3" key="1">
    <citation type="submission" date="2022-11" db="EMBL/GenBank/DDBJ databases">
        <authorList>
            <person name="Petersen C."/>
        </authorList>
    </citation>
    <scope>NUCLEOTIDE SEQUENCE</scope>
    <source>
        <strain evidence="3">IBT 19713</strain>
    </source>
</reference>
<feature type="signal peptide" evidence="2">
    <location>
        <begin position="1"/>
        <end position="20"/>
    </location>
</feature>
<evidence type="ECO:0000256" key="2">
    <source>
        <dbReference type="SAM" id="SignalP"/>
    </source>
</evidence>
<gene>
    <name evidence="3" type="ORF">N7468_003195</name>
</gene>
<feature type="compositionally biased region" description="Low complexity" evidence="1">
    <location>
        <begin position="109"/>
        <end position="149"/>
    </location>
</feature>
<dbReference type="Proteomes" id="UP001150941">
    <property type="component" value="Unassembled WGS sequence"/>
</dbReference>
<name>A0A9W9P603_9EURO</name>
<dbReference type="RefSeq" id="XP_058331495.1">
    <property type="nucleotide sequence ID" value="XM_058472492.1"/>
</dbReference>
<sequence>MLFKSTFALAFMALANLVTATTVQTPACLLTVMSKDTNDPSRITSICTTQTKDIQSAIKDTCGSQSEDALNFYVKTCKENGQKVVLASSTDSSATSTSSGFVTATATSASKSSSSSSDSSSDPSSATATGNTSSSSSSGAASPSATSTNLGVADRKIPGTALAAAVFMGAAALL</sequence>
<accession>A0A9W9P603</accession>
<keyword evidence="4" id="KW-1185">Reference proteome</keyword>
<organism evidence="3 4">
    <name type="scientific">Penicillium chermesinum</name>
    <dbReference type="NCBI Taxonomy" id="63820"/>
    <lineage>
        <taxon>Eukaryota</taxon>
        <taxon>Fungi</taxon>
        <taxon>Dikarya</taxon>
        <taxon>Ascomycota</taxon>
        <taxon>Pezizomycotina</taxon>
        <taxon>Eurotiomycetes</taxon>
        <taxon>Eurotiomycetidae</taxon>
        <taxon>Eurotiales</taxon>
        <taxon>Aspergillaceae</taxon>
        <taxon>Penicillium</taxon>
    </lineage>
</organism>
<evidence type="ECO:0000256" key="1">
    <source>
        <dbReference type="SAM" id="MobiDB-lite"/>
    </source>
</evidence>
<feature type="chain" id="PRO_5040757718" description="GPI anchored cell wall protein" evidence="2">
    <location>
        <begin position="21"/>
        <end position="174"/>
    </location>
</feature>
<proteinExistence type="predicted"/>
<feature type="region of interest" description="Disordered" evidence="1">
    <location>
        <begin position="109"/>
        <end position="151"/>
    </location>
</feature>
<dbReference type="OrthoDB" id="4776947at2759"/>
<keyword evidence="2" id="KW-0732">Signal</keyword>
<comment type="caution">
    <text evidence="3">The sequence shown here is derived from an EMBL/GenBank/DDBJ whole genome shotgun (WGS) entry which is preliminary data.</text>
</comment>
<reference evidence="3" key="2">
    <citation type="journal article" date="2023" name="IMA Fungus">
        <title>Comparative genomic study of the Penicillium genus elucidates a diverse pangenome and 15 lateral gene transfer events.</title>
        <authorList>
            <person name="Petersen C."/>
            <person name="Sorensen T."/>
            <person name="Nielsen M.R."/>
            <person name="Sondergaard T.E."/>
            <person name="Sorensen J.L."/>
            <person name="Fitzpatrick D.A."/>
            <person name="Frisvad J.C."/>
            <person name="Nielsen K.L."/>
        </authorList>
    </citation>
    <scope>NUCLEOTIDE SEQUENCE</scope>
    <source>
        <strain evidence="3">IBT 19713</strain>
    </source>
</reference>
<dbReference type="EMBL" id="JAPQKS010000003">
    <property type="protein sequence ID" value="KAJ5238576.1"/>
    <property type="molecule type" value="Genomic_DNA"/>
</dbReference>
<evidence type="ECO:0000313" key="3">
    <source>
        <dbReference type="EMBL" id="KAJ5238576.1"/>
    </source>
</evidence>